<name>A0A813QX61_9BILA</name>
<evidence type="ECO:0000313" key="1">
    <source>
        <dbReference type="EMBL" id="CAF0773335.1"/>
    </source>
</evidence>
<protein>
    <submittedName>
        <fullName evidence="1">Uncharacterized protein</fullName>
    </submittedName>
</protein>
<sequence>SVYFTLCCANVISFCVADTDLDEERFCDDFFDFSDVAVDVLSFCDDNVADEAGDDDSWDKLP</sequence>
<dbReference type="EMBL" id="CAJNOC010000534">
    <property type="protein sequence ID" value="CAF0773335.1"/>
    <property type="molecule type" value="Genomic_DNA"/>
</dbReference>
<organism evidence="1 2">
    <name type="scientific">Brachionus calyciflorus</name>
    <dbReference type="NCBI Taxonomy" id="104777"/>
    <lineage>
        <taxon>Eukaryota</taxon>
        <taxon>Metazoa</taxon>
        <taxon>Spiralia</taxon>
        <taxon>Gnathifera</taxon>
        <taxon>Rotifera</taxon>
        <taxon>Eurotatoria</taxon>
        <taxon>Monogononta</taxon>
        <taxon>Pseudotrocha</taxon>
        <taxon>Ploima</taxon>
        <taxon>Brachionidae</taxon>
        <taxon>Brachionus</taxon>
    </lineage>
</organism>
<keyword evidence="2" id="KW-1185">Reference proteome</keyword>
<comment type="caution">
    <text evidence="1">The sequence shown here is derived from an EMBL/GenBank/DDBJ whole genome shotgun (WGS) entry which is preliminary data.</text>
</comment>
<gene>
    <name evidence="1" type="ORF">OXX778_LOCUS5072</name>
</gene>
<evidence type="ECO:0000313" key="2">
    <source>
        <dbReference type="Proteomes" id="UP000663879"/>
    </source>
</evidence>
<reference evidence="1" key="1">
    <citation type="submission" date="2021-02" db="EMBL/GenBank/DDBJ databases">
        <authorList>
            <person name="Nowell W R."/>
        </authorList>
    </citation>
    <scope>NUCLEOTIDE SEQUENCE</scope>
    <source>
        <strain evidence="1">Ploen Becks lab</strain>
    </source>
</reference>
<dbReference type="Proteomes" id="UP000663879">
    <property type="component" value="Unassembled WGS sequence"/>
</dbReference>
<proteinExistence type="predicted"/>
<dbReference type="AlphaFoldDB" id="A0A813QX61"/>
<feature type="non-terminal residue" evidence="1">
    <location>
        <position position="1"/>
    </location>
</feature>
<accession>A0A813QX61</accession>